<feature type="domain" description="FAS1-like dehydratase" evidence="1">
    <location>
        <begin position="38"/>
        <end position="112"/>
    </location>
</feature>
<dbReference type="AlphaFoldDB" id="A0A1W6ZLC9"/>
<dbReference type="EMBL" id="CP021112">
    <property type="protein sequence ID" value="ARP98218.1"/>
    <property type="molecule type" value="Genomic_DNA"/>
</dbReference>
<evidence type="ECO:0000313" key="2">
    <source>
        <dbReference type="EMBL" id="ARP98218.1"/>
    </source>
</evidence>
<dbReference type="InterPro" id="IPR029069">
    <property type="entry name" value="HotDog_dom_sf"/>
</dbReference>
<accession>A0A1W6ZLC9</accession>
<organism evidence="2 3">
    <name type="scientific">Pseudorhodoplanes sinuspersici</name>
    <dbReference type="NCBI Taxonomy" id="1235591"/>
    <lineage>
        <taxon>Bacteria</taxon>
        <taxon>Pseudomonadati</taxon>
        <taxon>Pseudomonadota</taxon>
        <taxon>Alphaproteobacteria</taxon>
        <taxon>Hyphomicrobiales</taxon>
        <taxon>Pseudorhodoplanes</taxon>
    </lineage>
</organism>
<dbReference type="Gene3D" id="3.10.129.10">
    <property type="entry name" value="Hotdog Thioesterase"/>
    <property type="match status" value="1"/>
</dbReference>
<dbReference type="SUPFAM" id="SSF54637">
    <property type="entry name" value="Thioesterase/thiol ester dehydrase-isomerase"/>
    <property type="match status" value="1"/>
</dbReference>
<dbReference type="Pfam" id="PF13452">
    <property type="entry name" value="FAS1_DH_region"/>
    <property type="match status" value="1"/>
</dbReference>
<keyword evidence="3" id="KW-1185">Reference proteome</keyword>
<gene>
    <name evidence="2" type="ORF">CAK95_03280</name>
</gene>
<sequence length="133" mass="15459">MRMERSGHSYPPYRLKPDRALARKFMAGLGIDGDPERVPPTYMIFLRGETLGVDLFADLDIPRQKALHGGQRYEWFEPIGWDDELAVHAKVDNIVEKQGKRGPVWFADVTFDYRRVSDDKLVLRELTRLVRQS</sequence>
<dbReference type="Proteomes" id="UP000194137">
    <property type="component" value="Chromosome"/>
</dbReference>
<evidence type="ECO:0000259" key="1">
    <source>
        <dbReference type="Pfam" id="PF13452"/>
    </source>
</evidence>
<dbReference type="RefSeq" id="WP_086086560.1">
    <property type="nucleotide sequence ID" value="NZ_CP021112.1"/>
</dbReference>
<evidence type="ECO:0000313" key="3">
    <source>
        <dbReference type="Proteomes" id="UP000194137"/>
    </source>
</evidence>
<protein>
    <recommendedName>
        <fullName evidence="1">FAS1-like dehydratase domain-containing protein</fullName>
    </recommendedName>
</protein>
<dbReference type="KEGG" id="psin:CAK95_03280"/>
<reference evidence="2 3" key="1">
    <citation type="submission" date="2017-05" db="EMBL/GenBank/DDBJ databases">
        <title>Full genome sequence of Pseudorhodoplanes sinuspersici.</title>
        <authorList>
            <person name="Dastgheib S.M.M."/>
            <person name="Shavandi M."/>
            <person name="Tirandaz H."/>
        </authorList>
    </citation>
    <scope>NUCLEOTIDE SEQUENCE [LARGE SCALE GENOMIC DNA]</scope>
    <source>
        <strain evidence="2 3">RIPI110</strain>
    </source>
</reference>
<name>A0A1W6ZLC9_9HYPH</name>
<proteinExistence type="predicted"/>
<dbReference type="OrthoDB" id="7264508at2"/>
<dbReference type="STRING" id="1235591.CAK95_03280"/>
<dbReference type="InterPro" id="IPR039569">
    <property type="entry name" value="FAS1-like_DH_region"/>
</dbReference>